<dbReference type="AlphaFoldDB" id="A0A0F4XJR9"/>
<sequence length="63" mass="7199">MSPYVQIDKALFALEDPDKPALDEVLAEGLIVRHFTSGTINAEEFHWYSAHLLDVSWRRKEAA</sequence>
<dbReference type="PATRIC" id="fig|132476.4.peg.2674"/>
<gene>
    <name evidence="1" type="ORF">VP02_20190</name>
</gene>
<evidence type="ECO:0000313" key="1">
    <source>
        <dbReference type="EMBL" id="KKA06036.1"/>
    </source>
</evidence>
<dbReference type="OrthoDB" id="6945053at2"/>
<reference evidence="1 2" key="1">
    <citation type="submission" date="2015-03" db="EMBL/GenBank/DDBJ databases">
        <title>Pseudomonas fluorescens 1855-344 Genome sequencing and assembly.</title>
        <authorList>
            <person name="Eng W.W.H."/>
            <person name="Gan H.M."/>
            <person name="Savka M.A."/>
        </authorList>
    </citation>
    <scope>NUCLEOTIDE SEQUENCE [LARGE SCALE GENOMIC DNA]</scope>
    <source>
        <strain evidence="1 2">1855-344</strain>
    </source>
</reference>
<organism evidence="1 2">
    <name type="scientific">Pseudomonas kilonensis</name>
    <dbReference type="NCBI Taxonomy" id="132476"/>
    <lineage>
        <taxon>Bacteria</taxon>
        <taxon>Pseudomonadati</taxon>
        <taxon>Pseudomonadota</taxon>
        <taxon>Gammaproteobacteria</taxon>
        <taxon>Pseudomonadales</taxon>
        <taxon>Pseudomonadaceae</taxon>
        <taxon>Pseudomonas</taxon>
    </lineage>
</organism>
<accession>A0A0F4XJR9</accession>
<dbReference type="Proteomes" id="UP000033662">
    <property type="component" value="Unassembled WGS sequence"/>
</dbReference>
<protein>
    <submittedName>
        <fullName evidence="1">Uncharacterized protein</fullName>
    </submittedName>
</protein>
<dbReference type="EMBL" id="JZXC01000021">
    <property type="protein sequence ID" value="KKA06036.1"/>
    <property type="molecule type" value="Genomic_DNA"/>
</dbReference>
<proteinExistence type="predicted"/>
<name>A0A0F4XJR9_9PSED</name>
<comment type="caution">
    <text evidence="1">The sequence shown here is derived from an EMBL/GenBank/DDBJ whole genome shotgun (WGS) entry which is preliminary data.</text>
</comment>
<evidence type="ECO:0000313" key="2">
    <source>
        <dbReference type="Proteomes" id="UP000033662"/>
    </source>
</evidence>